<keyword evidence="3" id="KW-1185">Reference proteome</keyword>
<evidence type="ECO:0000313" key="2">
    <source>
        <dbReference type="EMBL" id="KAK7086824.1"/>
    </source>
</evidence>
<evidence type="ECO:0000313" key="3">
    <source>
        <dbReference type="Proteomes" id="UP001381693"/>
    </source>
</evidence>
<feature type="region of interest" description="Disordered" evidence="1">
    <location>
        <begin position="74"/>
        <end position="167"/>
    </location>
</feature>
<feature type="compositionally biased region" description="Low complexity" evidence="1">
    <location>
        <begin position="94"/>
        <end position="113"/>
    </location>
</feature>
<dbReference type="Proteomes" id="UP001381693">
    <property type="component" value="Unassembled WGS sequence"/>
</dbReference>
<accession>A0AAN9FUL8</accession>
<feature type="compositionally biased region" description="Polar residues" evidence="1">
    <location>
        <begin position="114"/>
        <end position="151"/>
    </location>
</feature>
<feature type="compositionally biased region" description="Low complexity" evidence="1">
    <location>
        <begin position="204"/>
        <end position="213"/>
    </location>
</feature>
<proteinExistence type="predicted"/>
<gene>
    <name evidence="2" type="ORF">SK128_021089</name>
</gene>
<evidence type="ECO:0000256" key="1">
    <source>
        <dbReference type="SAM" id="MobiDB-lite"/>
    </source>
</evidence>
<sequence>MIPWSIQQNWLASSSPVPLDDHKVIALGSFICREAREYQSQRGPRESAREHQHRPVSNYYEYESVQAIISHAQDNSTTSLPRRHPPPPGPPPVAAVAAAVKNNGNNNNLPNNPMFSSASQSHPISMFKQPSGSSVHSAQPSRNPPVTSSQPGVHFGHRGTSSDNREHLRDLPLLDGVYGSSYRPASHFTGPHKMPPPPPHHHTTTLTVPGSKV</sequence>
<dbReference type="AlphaFoldDB" id="A0AAN9FUL8"/>
<dbReference type="EMBL" id="JAXCGZ010000068">
    <property type="protein sequence ID" value="KAK7086824.1"/>
    <property type="molecule type" value="Genomic_DNA"/>
</dbReference>
<reference evidence="2 3" key="1">
    <citation type="submission" date="2023-11" db="EMBL/GenBank/DDBJ databases">
        <title>Halocaridina rubra genome assembly.</title>
        <authorList>
            <person name="Smith C."/>
        </authorList>
    </citation>
    <scope>NUCLEOTIDE SEQUENCE [LARGE SCALE GENOMIC DNA]</scope>
    <source>
        <strain evidence="2">EP-1</strain>
        <tissue evidence="2">Whole</tissue>
    </source>
</reference>
<comment type="caution">
    <text evidence="2">The sequence shown here is derived from an EMBL/GenBank/DDBJ whole genome shotgun (WGS) entry which is preliminary data.</text>
</comment>
<name>A0AAN9FUL8_HALRR</name>
<protein>
    <submittedName>
        <fullName evidence="2">Uncharacterized protein</fullName>
    </submittedName>
</protein>
<organism evidence="2 3">
    <name type="scientific">Halocaridina rubra</name>
    <name type="common">Hawaiian red shrimp</name>
    <dbReference type="NCBI Taxonomy" id="373956"/>
    <lineage>
        <taxon>Eukaryota</taxon>
        <taxon>Metazoa</taxon>
        <taxon>Ecdysozoa</taxon>
        <taxon>Arthropoda</taxon>
        <taxon>Crustacea</taxon>
        <taxon>Multicrustacea</taxon>
        <taxon>Malacostraca</taxon>
        <taxon>Eumalacostraca</taxon>
        <taxon>Eucarida</taxon>
        <taxon>Decapoda</taxon>
        <taxon>Pleocyemata</taxon>
        <taxon>Caridea</taxon>
        <taxon>Atyoidea</taxon>
        <taxon>Atyidae</taxon>
        <taxon>Halocaridina</taxon>
    </lineage>
</organism>
<feature type="region of interest" description="Disordered" evidence="1">
    <location>
        <begin position="187"/>
        <end position="213"/>
    </location>
</feature>